<name>A0A0E9X937_ANGAN</name>
<organism evidence="1">
    <name type="scientific">Anguilla anguilla</name>
    <name type="common">European freshwater eel</name>
    <name type="synonym">Muraena anguilla</name>
    <dbReference type="NCBI Taxonomy" id="7936"/>
    <lineage>
        <taxon>Eukaryota</taxon>
        <taxon>Metazoa</taxon>
        <taxon>Chordata</taxon>
        <taxon>Craniata</taxon>
        <taxon>Vertebrata</taxon>
        <taxon>Euteleostomi</taxon>
        <taxon>Actinopterygii</taxon>
        <taxon>Neopterygii</taxon>
        <taxon>Teleostei</taxon>
        <taxon>Anguilliformes</taxon>
        <taxon>Anguillidae</taxon>
        <taxon>Anguilla</taxon>
    </lineage>
</organism>
<reference evidence="1" key="2">
    <citation type="journal article" date="2015" name="Fish Shellfish Immunol.">
        <title>Early steps in the European eel (Anguilla anguilla)-Vibrio vulnificus interaction in the gills: Role of the RtxA13 toxin.</title>
        <authorList>
            <person name="Callol A."/>
            <person name="Pajuelo D."/>
            <person name="Ebbesson L."/>
            <person name="Teles M."/>
            <person name="MacKenzie S."/>
            <person name="Amaro C."/>
        </authorList>
    </citation>
    <scope>NUCLEOTIDE SEQUENCE</scope>
</reference>
<reference evidence="1" key="1">
    <citation type="submission" date="2014-11" db="EMBL/GenBank/DDBJ databases">
        <authorList>
            <person name="Amaro Gonzalez C."/>
        </authorList>
    </citation>
    <scope>NUCLEOTIDE SEQUENCE</scope>
</reference>
<proteinExistence type="predicted"/>
<sequence length="51" mass="5802">MSCFCGEVHALGYTSFLDTKHMMIYSNENTLTMLIIGSVEASVHMYLNHFI</sequence>
<accession>A0A0E9X937</accession>
<evidence type="ECO:0000313" key="1">
    <source>
        <dbReference type="EMBL" id="JAH99232.1"/>
    </source>
</evidence>
<dbReference type="EMBL" id="GBXM01009345">
    <property type="protein sequence ID" value="JAH99232.1"/>
    <property type="molecule type" value="Transcribed_RNA"/>
</dbReference>
<protein>
    <submittedName>
        <fullName evidence="1">Uncharacterized protein</fullName>
    </submittedName>
</protein>
<dbReference type="AlphaFoldDB" id="A0A0E9X937"/>